<evidence type="ECO:0000256" key="3">
    <source>
        <dbReference type="ARBA" id="ARBA00023163"/>
    </source>
</evidence>
<gene>
    <name evidence="6" type="ORF">GCM10009741_58300</name>
</gene>
<evidence type="ECO:0000256" key="2">
    <source>
        <dbReference type="ARBA" id="ARBA00023125"/>
    </source>
</evidence>
<comment type="caution">
    <text evidence="6">The sequence shown here is derived from an EMBL/GenBank/DDBJ whole genome shotgun (WGS) entry which is preliminary data.</text>
</comment>
<dbReference type="PRINTS" id="PR00455">
    <property type="entry name" value="HTHTETR"/>
</dbReference>
<organism evidence="6 7">
    <name type="scientific">Kribbella lupini</name>
    <dbReference type="NCBI Taxonomy" id="291602"/>
    <lineage>
        <taxon>Bacteria</taxon>
        <taxon>Bacillati</taxon>
        <taxon>Actinomycetota</taxon>
        <taxon>Actinomycetes</taxon>
        <taxon>Propionibacteriales</taxon>
        <taxon>Kribbellaceae</taxon>
        <taxon>Kribbella</taxon>
    </lineage>
</organism>
<name>A0ABN2BVZ2_9ACTN</name>
<evidence type="ECO:0000259" key="5">
    <source>
        <dbReference type="PROSITE" id="PS50977"/>
    </source>
</evidence>
<dbReference type="Pfam" id="PF00440">
    <property type="entry name" value="TetR_N"/>
    <property type="match status" value="1"/>
</dbReference>
<reference evidence="6 7" key="1">
    <citation type="journal article" date="2019" name="Int. J. Syst. Evol. Microbiol.">
        <title>The Global Catalogue of Microorganisms (GCM) 10K type strain sequencing project: providing services to taxonomists for standard genome sequencing and annotation.</title>
        <authorList>
            <consortium name="The Broad Institute Genomics Platform"/>
            <consortium name="The Broad Institute Genome Sequencing Center for Infectious Disease"/>
            <person name="Wu L."/>
            <person name="Ma J."/>
        </authorList>
    </citation>
    <scope>NUCLEOTIDE SEQUENCE [LARGE SCALE GENOMIC DNA]</scope>
    <source>
        <strain evidence="6 7">JCM 14303</strain>
    </source>
</reference>
<evidence type="ECO:0000256" key="4">
    <source>
        <dbReference type="PROSITE-ProRule" id="PRU00335"/>
    </source>
</evidence>
<evidence type="ECO:0000313" key="7">
    <source>
        <dbReference type="Proteomes" id="UP001500363"/>
    </source>
</evidence>
<protein>
    <submittedName>
        <fullName evidence="6">TetR/AcrR family transcriptional regulator</fullName>
    </submittedName>
</protein>
<keyword evidence="2 4" id="KW-0238">DNA-binding</keyword>
<dbReference type="Gene3D" id="1.10.357.10">
    <property type="entry name" value="Tetracycline Repressor, domain 2"/>
    <property type="match status" value="1"/>
</dbReference>
<dbReference type="InterPro" id="IPR050109">
    <property type="entry name" value="HTH-type_TetR-like_transc_reg"/>
</dbReference>
<sequence length="220" mass="24458">MPLGFPQHMSTAASFDRRARRREQTIDEILAAALRLMEAEGVAGLSLSAVAREVGMRPPSVYQYFPSKMAIYDALFRRGAEAFLDVRRQTVRTATAADPLELARISTLAFGRWCMEHQIHSQLLFWRTVPGFEPSPEAYAPAQETIEELRRTLLAAVDAGLLHPDAASDEGIALYTSVTSGVLSQQLANEPDASFDDGRYTRLLPTVLDMFEQRYAPPRG</sequence>
<evidence type="ECO:0000313" key="6">
    <source>
        <dbReference type="EMBL" id="GAA1547057.1"/>
    </source>
</evidence>
<keyword evidence="1" id="KW-0805">Transcription regulation</keyword>
<keyword evidence="3" id="KW-0804">Transcription</keyword>
<feature type="DNA-binding region" description="H-T-H motif" evidence="4">
    <location>
        <begin position="46"/>
        <end position="65"/>
    </location>
</feature>
<dbReference type="InterPro" id="IPR001647">
    <property type="entry name" value="HTH_TetR"/>
</dbReference>
<dbReference type="EMBL" id="BAAANC010000003">
    <property type="protein sequence ID" value="GAA1547057.1"/>
    <property type="molecule type" value="Genomic_DNA"/>
</dbReference>
<dbReference type="Proteomes" id="UP001500363">
    <property type="component" value="Unassembled WGS sequence"/>
</dbReference>
<accession>A0ABN2BVZ2</accession>
<dbReference type="PROSITE" id="PS50977">
    <property type="entry name" value="HTH_TETR_2"/>
    <property type="match status" value="1"/>
</dbReference>
<dbReference type="PANTHER" id="PTHR30055">
    <property type="entry name" value="HTH-TYPE TRANSCRIPTIONAL REGULATOR RUTR"/>
    <property type="match status" value="1"/>
</dbReference>
<evidence type="ECO:0000256" key="1">
    <source>
        <dbReference type="ARBA" id="ARBA00023015"/>
    </source>
</evidence>
<dbReference type="InterPro" id="IPR009057">
    <property type="entry name" value="Homeodomain-like_sf"/>
</dbReference>
<dbReference type="PANTHER" id="PTHR30055:SF234">
    <property type="entry name" value="HTH-TYPE TRANSCRIPTIONAL REGULATOR BETI"/>
    <property type="match status" value="1"/>
</dbReference>
<feature type="domain" description="HTH tetR-type" evidence="5">
    <location>
        <begin position="23"/>
        <end position="83"/>
    </location>
</feature>
<dbReference type="SUPFAM" id="SSF46689">
    <property type="entry name" value="Homeodomain-like"/>
    <property type="match status" value="1"/>
</dbReference>
<keyword evidence="7" id="KW-1185">Reference proteome</keyword>
<proteinExistence type="predicted"/>